<dbReference type="SUPFAM" id="SSF52540">
    <property type="entry name" value="P-loop containing nucleoside triphosphate hydrolases"/>
    <property type="match status" value="1"/>
</dbReference>
<dbReference type="OrthoDB" id="9770415at2"/>
<evidence type="ECO:0000256" key="1">
    <source>
        <dbReference type="ARBA" id="ARBA00004651"/>
    </source>
</evidence>
<dbReference type="Gene3D" id="1.20.1560.10">
    <property type="entry name" value="ABC transporter type 1, transmembrane domain"/>
    <property type="match status" value="1"/>
</dbReference>
<evidence type="ECO:0000259" key="11">
    <source>
        <dbReference type="PROSITE" id="PS50929"/>
    </source>
</evidence>
<dbReference type="InterPro" id="IPR017871">
    <property type="entry name" value="ABC_transporter-like_CS"/>
</dbReference>
<name>A0A2V2Z063_9BACL</name>
<dbReference type="SUPFAM" id="SSF90123">
    <property type="entry name" value="ABC transporter transmembrane region"/>
    <property type="match status" value="1"/>
</dbReference>
<evidence type="ECO:0000256" key="5">
    <source>
        <dbReference type="ARBA" id="ARBA00022741"/>
    </source>
</evidence>
<dbReference type="Proteomes" id="UP000246635">
    <property type="component" value="Unassembled WGS sequence"/>
</dbReference>
<dbReference type="PANTHER" id="PTHR43394">
    <property type="entry name" value="ATP-DEPENDENT PERMEASE MDL1, MITOCHONDRIAL"/>
    <property type="match status" value="1"/>
</dbReference>
<sequence length="587" mass="64486">MWGLASYIKPYLKFVILGPLFMILEVFFDLMQPTLAAHIVDFGVVPRDFHVIERTGILMAVVALLSLVTGVGCNLFASRASQNFGADIREALFKKVQTFSFDNMDTFKSGSLITRMTNDVVQVQNLLQMALQGLVRAPSLLIGSVVMALIINLRLGLILLGTLIVLIVVLVLLIRSSSPLFAAVQTKLDAVNTRIQENLAGIRVIKAFVRSGYEKEQFQAVNRDYTEISIRAARFIALNSPIVTFIMNGCLVAILLYGGDQVSSGMGQVGDLVAFVNYVVQVLSSLLMVSGLLMNITQANVSAKRIREVLDTYSAIEESKQEKRAPITAEHVKLEQVSFSYNHSTAAKDLVLKDINIEARRGDTVAIIGATGSGKSTLVQLLPRLYDVTSGSVQIDGIDIRNLPLLELRRQIGMILQDAFLFTGTIRDNIAFGKPNATQEEIEAAAITAQAHDFVTKLPDGYNTKLGQRGVNLSGGQKQRLSIARALLVKPPILIMDDSSSALDLVTERRLRDALKQLTKDNITFLIAQRISSVMEAQQILVIDEGEIVGRGTHAELLASCDVYQDIYRSQYGKQEVSYGKQQSFQS</sequence>
<keyword evidence="4 9" id="KW-0812">Transmembrane</keyword>
<evidence type="ECO:0000313" key="12">
    <source>
        <dbReference type="EMBL" id="PWW08658.1"/>
    </source>
</evidence>
<dbReference type="GO" id="GO:0005886">
    <property type="term" value="C:plasma membrane"/>
    <property type="evidence" value="ECO:0007669"/>
    <property type="project" value="UniProtKB-SubCell"/>
</dbReference>
<keyword evidence="13" id="KW-1185">Reference proteome</keyword>
<feature type="transmembrane region" description="Helical" evidence="9">
    <location>
        <begin position="12"/>
        <end position="35"/>
    </location>
</feature>
<dbReference type="FunFam" id="3.40.50.300:FF:000221">
    <property type="entry name" value="Multidrug ABC transporter ATP-binding protein"/>
    <property type="match status" value="1"/>
</dbReference>
<keyword evidence="3" id="KW-1003">Cell membrane</keyword>
<evidence type="ECO:0000256" key="2">
    <source>
        <dbReference type="ARBA" id="ARBA00022448"/>
    </source>
</evidence>
<dbReference type="CDD" id="cd18548">
    <property type="entry name" value="ABC_6TM_Tm287_like"/>
    <property type="match status" value="1"/>
</dbReference>
<dbReference type="InterPro" id="IPR003593">
    <property type="entry name" value="AAA+_ATPase"/>
</dbReference>
<dbReference type="SMART" id="SM00382">
    <property type="entry name" value="AAA"/>
    <property type="match status" value="1"/>
</dbReference>
<evidence type="ECO:0000256" key="4">
    <source>
        <dbReference type="ARBA" id="ARBA00022692"/>
    </source>
</evidence>
<feature type="transmembrane region" description="Helical" evidence="9">
    <location>
        <begin position="55"/>
        <end position="77"/>
    </location>
</feature>
<dbReference type="PANTHER" id="PTHR43394:SF1">
    <property type="entry name" value="ATP-BINDING CASSETTE SUB-FAMILY B MEMBER 10, MITOCHONDRIAL"/>
    <property type="match status" value="1"/>
</dbReference>
<accession>A0A2V2Z063</accession>
<proteinExistence type="predicted"/>
<keyword evidence="6 12" id="KW-0067">ATP-binding</keyword>
<dbReference type="GO" id="GO:0016887">
    <property type="term" value="F:ATP hydrolysis activity"/>
    <property type="evidence" value="ECO:0007669"/>
    <property type="project" value="InterPro"/>
</dbReference>
<feature type="transmembrane region" description="Helical" evidence="9">
    <location>
        <begin position="235"/>
        <end position="258"/>
    </location>
</feature>
<dbReference type="InterPro" id="IPR003439">
    <property type="entry name" value="ABC_transporter-like_ATP-bd"/>
</dbReference>
<dbReference type="Pfam" id="PF00005">
    <property type="entry name" value="ABC_tran"/>
    <property type="match status" value="1"/>
</dbReference>
<dbReference type="InterPro" id="IPR036640">
    <property type="entry name" value="ABC1_TM_sf"/>
</dbReference>
<dbReference type="GO" id="GO:0005524">
    <property type="term" value="F:ATP binding"/>
    <property type="evidence" value="ECO:0007669"/>
    <property type="project" value="UniProtKB-KW"/>
</dbReference>
<dbReference type="InterPro" id="IPR027417">
    <property type="entry name" value="P-loop_NTPase"/>
</dbReference>
<reference evidence="12 13" key="1">
    <citation type="submission" date="2018-05" db="EMBL/GenBank/DDBJ databases">
        <title>Genomic Encyclopedia of Type Strains, Phase III (KMG-III): the genomes of soil and plant-associated and newly described type strains.</title>
        <authorList>
            <person name="Whitman W."/>
        </authorList>
    </citation>
    <scope>NUCLEOTIDE SEQUENCE [LARGE SCALE GENOMIC DNA]</scope>
    <source>
        <strain evidence="12 13">CECT 5696</strain>
    </source>
</reference>
<dbReference type="InterPro" id="IPR039421">
    <property type="entry name" value="Type_1_exporter"/>
</dbReference>
<evidence type="ECO:0000256" key="9">
    <source>
        <dbReference type="SAM" id="Phobius"/>
    </source>
</evidence>
<evidence type="ECO:0000313" key="13">
    <source>
        <dbReference type="Proteomes" id="UP000246635"/>
    </source>
</evidence>
<dbReference type="FunFam" id="1.20.1560.10:FF:000040">
    <property type="entry name" value="Multidrug ABC transporter ATP-binding protein"/>
    <property type="match status" value="1"/>
</dbReference>
<feature type="transmembrane region" description="Helical" evidence="9">
    <location>
        <begin position="278"/>
        <end position="297"/>
    </location>
</feature>
<dbReference type="RefSeq" id="WP_110042172.1">
    <property type="nucleotide sequence ID" value="NZ_CP054613.1"/>
</dbReference>
<comment type="caution">
    <text evidence="12">The sequence shown here is derived from an EMBL/GenBank/DDBJ whole genome shotgun (WGS) entry which is preliminary data.</text>
</comment>
<dbReference type="PROSITE" id="PS50893">
    <property type="entry name" value="ABC_TRANSPORTER_2"/>
    <property type="match status" value="1"/>
</dbReference>
<keyword evidence="7 9" id="KW-1133">Transmembrane helix</keyword>
<feature type="transmembrane region" description="Helical" evidence="9">
    <location>
        <begin position="157"/>
        <end position="174"/>
    </location>
</feature>
<evidence type="ECO:0000256" key="6">
    <source>
        <dbReference type="ARBA" id="ARBA00022840"/>
    </source>
</evidence>
<gene>
    <name evidence="12" type="ORF">DFQ01_101384</name>
</gene>
<evidence type="ECO:0000256" key="3">
    <source>
        <dbReference type="ARBA" id="ARBA00022475"/>
    </source>
</evidence>
<keyword evidence="5" id="KW-0547">Nucleotide-binding</keyword>
<dbReference type="AlphaFoldDB" id="A0A2V2Z063"/>
<keyword evidence="8 9" id="KW-0472">Membrane</keyword>
<evidence type="ECO:0000256" key="7">
    <source>
        <dbReference type="ARBA" id="ARBA00022989"/>
    </source>
</evidence>
<comment type="subcellular location">
    <subcellularLocation>
        <location evidence="1">Cell membrane</location>
        <topology evidence="1">Multi-pass membrane protein</topology>
    </subcellularLocation>
</comment>
<evidence type="ECO:0000256" key="8">
    <source>
        <dbReference type="ARBA" id="ARBA00023136"/>
    </source>
</evidence>
<feature type="domain" description="ABC transmembrane type-1" evidence="11">
    <location>
        <begin position="16"/>
        <end position="298"/>
    </location>
</feature>
<feature type="transmembrane region" description="Helical" evidence="9">
    <location>
        <begin position="133"/>
        <end position="151"/>
    </location>
</feature>
<evidence type="ECO:0000259" key="10">
    <source>
        <dbReference type="PROSITE" id="PS50893"/>
    </source>
</evidence>
<protein>
    <submittedName>
        <fullName evidence="12">ATP-binding cassette subfamily B protein</fullName>
    </submittedName>
</protein>
<keyword evidence="2" id="KW-0813">Transport</keyword>
<dbReference type="Gene3D" id="3.40.50.300">
    <property type="entry name" value="P-loop containing nucleotide triphosphate hydrolases"/>
    <property type="match status" value="1"/>
</dbReference>
<dbReference type="PROSITE" id="PS50929">
    <property type="entry name" value="ABC_TM1F"/>
    <property type="match status" value="1"/>
</dbReference>
<dbReference type="EMBL" id="QGTQ01000001">
    <property type="protein sequence ID" value="PWW08658.1"/>
    <property type="molecule type" value="Genomic_DNA"/>
</dbReference>
<dbReference type="GO" id="GO:0015421">
    <property type="term" value="F:ABC-type oligopeptide transporter activity"/>
    <property type="evidence" value="ECO:0007669"/>
    <property type="project" value="TreeGrafter"/>
</dbReference>
<dbReference type="Pfam" id="PF00664">
    <property type="entry name" value="ABC_membrane"/>
    <property type="match status" value="1"/>
</dbReference>
<organism evidence="12 13">
    <name type="scientific">Paenibacillus cellulosilyticus</name>
    <dbReference type="NCBI Taxonomy" id="375489"/>
    <lineage>
        <taxon>Bacteria</taxon>
        <taxon>Bacillati</taxon>
        <taxon>Bacillota</taxon>
        <taxon>Bacilli</taxon>
        <taxon>Bacillales</taxon>
        <taxon>Paenibacillaceae</taxon>
        <taxon>Paenibacillus</taxon>
    </lineage>
</organism>
<feature type="domain" description="ABC transporter" evidence="10">
    <location>
        <begin position="332"/>
        <end position="570"/>
    </location>
</feature>
<dbReference type="PROSITE" id="PS00211">
    <property type="entry name" value="ABC_TRANSPORTER_1"/>
    <property type="match status" value="1"/>
</dbReference>
<dbReference type="InterPro" id="IPR011527">
    <property type="entry name" value="ABC1_TM_dom"/>
</dbReference>